<feature type="coiled-coil region" evidence="1">
    <location>
        <begin position="179"/>
        <end position="283"/>
    </location>
</feature>
<reference evidence="3" key="1">
    <citation type="submission" date="2021-01" db="EMBL/GenBank/DDBJ databases">
        <authorList>
            <consortium name="Genoscope - CEA"/>
            <person name="William W."/>
        </authorList>
    </citation>
    <scope>NUCLEOTIDE SEQUENCE</scope>
</reference>
<evidence type="ECO:0000313" key="3">
    <source>
        <dbReference type="EMBL" id="CAD8136909.1"/>
    </source>
</evidence>
<dbReference type="Proteomes" id="UP000683925">
    <property type="component" value="Unassembled WGS sequence"/>
</dbReference>
<evidence type="ECO:0000313" key="4">
    <source>
        <dbReference type="Proteomes" id="UP000683925"/>
    </source>
</evidence>
<dbReference type="PANTHER" id="PTHR34894:SF5">
    <property type="entry name" value="EF-HAND DOMAIN-CONTAINING PROTEIN"/>
    <property type="match status" value="1"/>
</dbReference>
<evidence type="ECO:0000256" key="2">
    <source>
        <dbReference type="SAM" id="MobiDB-lite"/>
    </source>
</evidence>
<gene>
    <name evidence="3" type="ORF">POCTA_138.1.T0080092</name>
</gene>
<evidence type="ECO:0008006" key="5">
    <source>
        <dbReference type="Google" id="ProtNLM"/>
    </source>
</evidence>
<dbReference type="InterPro" id="IPR018247">
    <property type="entry name" value="EF_Hand_1_Ca_BS"/>
</dbReference>
<keyword evidence="4" id="KW-1185">Reference proteome</keyword>
<accession>A0A8S1SCN6</accession>
<dbReference type="AlphaFoldDB" id="A0A8S1SCN6"/>
<dbReference type="OMA" id="KYLEAWD"/>
<dbReference type="PANTHER" id="PTHR34894">
    <property type="entry name" value="SAM-DEPENDENT METHYLTRANSFERASE RSMI, CONSERVED SITE"/>
    <property type="match status" value="1"/>
</dbReference>
<dbReference type="OrthoDB" id="307732at2759"/>
<feature type="compositionally biased region" description="Low complexity" evidence="2">
    <location>
        <begin position="576"/>
        <end position="588"/>
    </location>
</feature>
<feature type="region of interest" description="Disordered" evidence="2">
    <location>
        <begin position="576"/>
        <end position="600"/>
    </location>
</feature>
<feature type="coiled-coil region" evidence="1">
    <location>
        <begin position="520"/>
        <end position="575"/>
    </location>
</feature>
<dbReference type="EMBL" id="CAJJDP010000007">
    <property type="protein sequence ID" value="CAD8136909.1"/>
    <property type="molecule type" value="Genomic_DNA"/>
</dbReference>
<comment type="caution">
    <text evidence="3">The sequence shown here is derived from an EMBL/GenBank/DDBJ whole genome shotgun (WGS) entry which is preliminary data.</text>
</comment>
<dbReference type="PROSITE" id="PS00018">
    <property type="entry name" value="EF_HAND_1"/>
    <property type="match status" value="1"/>
</dbReference>
<proteinExistence type="predicted"/>
<sequence length="1014" mass="120257">MTNRHLIFFNLNKKVTDNSYRSDQILKTSVSETDKTPKDQIIKQFVEQSKQRLQTSQFLEKRNKSNSNALKTILQSQQHCEFIKLQSPKSNKYSQTIFQKLLNSQDNVSKRHQILEIEKNFTQCINNENRGDFLQKMEGFIKDLLFEEFRELSFLFSSFVKEMQFNLAEQQSQLMMTQKQQEKINLENIQTQKQQFLEKITNLELIINSRDKKINEIKENNLKLEKDISELISRNSALIQKVEQRNKIINRYDKMIKQQDSEIQILRQKIQCYENKLHQSYETIQQLTLLQNNKSSNNQLNRQSTGQLNRQSTITLNRQQTIQLIRQQTIQTNSPKILDGEDQNDSPLTDTLNEIQQQEEEQLNQLEINFERIIKQAQKEQQVEVDLLPFYTKEREIQTELTLIDSQFDIIQQSNINNAVRYTEFIEKVGRKGSEESLIDQIIDETYDQLDVAQNHKKNIEMNKSQFSMIKSGYSQNGQNAQQQNTQQQMPTLTRCDSNIINNQLPMKRDSKSKQVLSFISFLKSRMQQQEQEIQYYNEQITQFELNAQNANMQMDELQKENERLQIQLAQLNSKIQQPQQSQSQSDLKQQDDDVHQSQDSLVINSQKRVSVLIKQGTFKETKKQRKAPQLGQKVVISYDFQKDQSKKIIEKLKTKQMQKFNNYMPVKLVLKYITTLYNEKLQSQKEYKQIRDQDMGSYIYNYYLQQFGFTKVTEQKYQVLLLSVKKNIKVIRINMFAKFMGLLEQNVNYTVEEQQKYLEAWDFMNTQQNLGQSLKDNESEMKMYVPFVRALSYVGQLIFSPQNDELVQLKHEVELLKENDPKNINKQGIIDFDLMMIKVLQVFRNTVEKTKIYVINAFAASDLDGNGMCNLDEFLILNKYIEADKYDEDKWIEVFEDNADIITEEERALSFERFSILCMEYNLFSDQAQNKFLQIKHNNDSLMKFEQLRESWPKDFINFNQKLQNAQIDEHYKEQWSKILEVLNQKILENPEQKKPLLIAYKIFLNESKVNKA</sequence>
<name>A0A8S1SCN6_PAROT</name>
<organism evidence="3 4">
    <name type="scientific">Paramecium octaurelia</name>
    <dbReference type="NCBI Taxonomy" id="43137"/>
    <lineage>
        <taxon>Eukaryota</taxon>
        <taxon>Sar</taxon>
        <taxon>Alveolata</taxon>
        <taxon>Ciliophora</taxon>
        <taxon>Intramacronucleata</taxon>
        <taxon>Oligohymenophorea</taxon>
        <taxon>Peniculida</taxon>
        <taxon>Parameciidae</taxon>
        <taxon>Paramecium</taxon>
    </lineage>
</organism>
<feature type="coiled-coil region" evidence="1">
    <location>
        <begin position="349"/>
        <end position="383"/>
    </location>
</feature>
<keyword evidence="1" id="KW-0175">Coiled coil</keyword>
<evidence type="ECO:0000256" key="1">
    <source>
        <dbReference type="SAM" id="Coils"/>
    </source>
</evidence>
<protein>
    <recommendedName>
        <fullName evidence="5">EF-hand domain-containing protein</fullName>
    </recommendedName>
</protein>